<keyword evidence="2" id="KW-1185">Reference proteome</keyword>
<dbReference type="STRING" id="195105.CN97_00865"/>
<gene>
    <name evidence="1" type="ORF">CN97_00865</name>
</gene>
<dbReference type="Proteomes" id="UP000028826">
    <property type="component" value="Unassembled WGS sequence"/>
</dbReference>
<organism evidence="1 2">
    <name type="scientific">Haematobacter massiliensis</name>
    <dbReference type="NCBI Taxonomy" id="195105"/>
    <lineage>
        <taxon>Bacteria</taxon>
        <taxon>Pseudomonadati</taxon>
        <taxon>Pseudomonadota</taxon>
        <taxon>Alphaproteobacteria</taxon>
        <taxon>Rhodobacterales</taxon>
        <taxon>Paracoccaceae</taxon>
        <taxon>Haematobacter</taxon>
    </lineage>
</organism>
<name>A0A086Y0J3_9RHOB</name>
<dbReference type="RefSeq" id="WP_035712928.1">
    <property type="nucleotide sequence ID" value="NZ_JGYG01000010.1"/>
</dbReference>
<comment type="caution">
    <text evidence="1">The sequence shown here is derived from an EMBL/GenBank/DDBJ whole genome shotgun (WGS) entry which is preliminary data.</text>
</comment>
<reference evidence="1 2" key="1">
    <citation type="submission" date="2014-03" db="EMBL/GenBank/DDBJ databases">
        <title>Genome of Haematobacter massiliensis CCUG 47968.</title>
        <authorList>
            <person name="Wang D."/>
            <person name="Wang G."/>
        </authorList>
    </citation>
    <scope>NUCLEOTIDE SEQUENCE [LARGE SCALE GENOMIC DNA]</scope>
    <source>
        <strain evidence="1 2">CCUG 47968</strain>
    </source>
</reference>
<evidence type="ECO:0000313" key="1">
    <source>
        <dbReference type="EMBL" id="KFI27793.1"/>
    </source>
</evidence>
<accession>A0A086Y0J3</accession>
<evidence type="ECO:0000313" key="2">
    <source>
        <dbReference type="Proteomes" id="UP000028826"/>
    </source>
</evidence>
<protein>
    <submittedName>
        <fullName evidence="1">Uncharacterized protein</fullName>
    </submittedName>
</protein>
<proteinExistence type="predicted"/>
<sequence length="65" mass="7212">MKPPRDWYDHEILTALQFRDEGYSLGAIARAMGKSKGAVQGKLRRLDRDYAASEAGLTLVHPLLG</sequence>
<dbReference type="EMBL" id="JGYG01000010">
    <property type="protein sequence ID" value="KFI27793.1"/>
    <property type="molecule type" value="Genomic_DNA"/>
</dbReference>
<dbReference type="AlphaFoldDB" id="A0A086Y0J3"/>